<comment type="caution">
    <text evidence="2">The sequence shown here is derived from an EMBL/GenBank/DDBJ whole genome shotgun (WGS) entry which is preliminary data.</text>
</comment>
<proteinExistence type="predicted"/>
<feature type="region of interest" description="Disordered" evidence="1">
    <location>
        <begin position="1"/>
        <end position="162"/>
    </location>
</feature>
<sequence length="162" mass="16158">MAIINPMADAAAAAQAGAAAMQPGQPNDRGEDAPGAASGNTRDGGVDLSLSAAASASLAEARNVAVTPGEQGAGADTSNNRETANPALTGREDDGREPFFEDVDLSAGAPGAREAQEQAQIDARAEREERGRDDVGQAGFTTNNDGSGDASAFDGVQVDVSA</sequence>
<evidence type="ECO:0000313" key="2">
    <source>
        <dbReference type="EMBL" id="TCP35375.1"/>
    </source>
</evidence>
<name>A0A4R2PMU5_RHOSA</name>
<organism evidence="2 3">
    <name type="scientific">Rhodothalassium salexigens DSM 2132</name>
    <dbReference type="NCBI Taxonomy" id="1188247"/>
    <lineage>
        <taxon>Bacteria</taxon>
        <taxon>Pseudomonadati</taxon>
        <taxon>Pseudomonadota</taxon>
        <taxon>Alphaproteobacteria</taxon>
        <taxon>Rhodothalassiales</taxon>
        <taxon>Rhodothalassiaceae</taxon>
        <taxon>Rhodothalassium</taxon>
    </lineage>
</organism>
<dbReference type="Proteomes" id="UP000295399">
    <property type="component" value="Unassembled WGS sequence"/>
</dbReference>
<accession>A0A4R2PMU5</accession>
<protein>
    <submittedName>
        <fullName evidence="2">Uncharacterized protein</fullName>
    </submittedName>
</protein>
<evidence type="ECO:0000256" key="1">
    <source>
        <dbReference type="SAM" id="MobiDB-lite"/>
    </source>
</evidence>
<feature type="compositionally biased region" description="Low complexity" evidence="1">
    <location>
        <begin position="1"/>
        <end position="27"/>
    </location>
</feature>
<dbReference type="EMBL" id="SLXO01000004">
    <property type="protein sequence ID" value="TCP35375.1"/>
    <property type="molecule type" value="Genomic_DNA"/>
</dbReference>
<evidence type="ECO:0000313" key="3">
    <source>
        <dbReference type="Proteomes" id="UP000295399"/>
    </source>
</evidence>
<gene>
    <name evidence="2" type="ORF">EV659_104227</name>
</gene>
<keyword evidence="3" id="KW-1185">Reference proteome</keyword>
<feature type="compositionally biased region" description="Low complexity" evidence="1">
    <location>
        <begin position="48"/>
        <end position="59"/>
    </location>
</feature>
<dbReference type="RefSeq" id="WP_132708269.1">
    <property type="nucleotide sequence ID" value="NZ_JACIGF010000004.1"/>
</dbReference>
<feature type="compositionally biased region" description="Basic and acidic residues" evidence="1">
    <location>
        <begin position="123"/>
        <end position="135"/>
    </location>
</feature>
<feature type="compositionally biased region" description="Basic and acidic residues" evidence="1">
    <location>
        <begin position="90"/>
        <end position="99"/>
    </location>
</feature>
<dbReference type="InParanoid" id="A0A4R2PMU5"/>
<reference evidence="2 3" key="1">
    <citation type="submission" date="2019-03" db="EMBL/GenBank/DDBJ databases">
        <title>Genomic Encyclopedia of Type Strains, Phase IV (KMG-IV): sequencing the most valuable type-strain genomes for metagenomic binning, comparative biology and taxonomic classification.</title>
        <authorList>
            <person name="Goeker M."/>
        </authorList>
    </citation>
    <scope>NUCLEOTIDE SEQUENCE [LARGE SCALE GENOMIC DNA]</scope>
    <source>
        <strain evidence="2 3">DSM 2132</strain>
    </source>
</reference>
<dbReference type="AlphaFoldDB" id="A0A4R2PMU5"/>